<evidence type="ECO:0000313" key="1">
    <source>
        <dbReference type="EMBL" id="JAH99856.1"/>
    </source>
</evidence>
<dbReference type="EMBL" id="GBXM01008721">
    <property type="protein sequence ID" value="JAH99856.1"/>
    <property type="molecule type" value="Transcribed_RNA"/>
</dbReference>
<organism evidence="1">
    <name type="scientific">Anguilla anguilla</name>
    <name type="common">European freshwater eel</name>
    <name type="synonym">Muraena anguilla</name>
    <dbReference type="NCBI Taxonomy" id="7936"/>
    <lineage>
        <taxon>Eukaryota</taxon>
        <taxon>Metazoa</taxon>
        <taxon>Chordata</taxon>
        <taxon>Craniata</taxon>
        <taxon>Vertebrata</taxon>
        <taxon>Euteleostomi</taxon>
        <taxon>Actinopterygii</taxon>
        <taxon>Neopterygii</taxon>
        <taxon>Teleostei</taxon>
        <taxon>Anguilliformes</taxon>
        <taxon>Anguillidae</taxon>
        <taxon>Anguilla</taxon>
    </lineage>
</organism>
<name>A0A0E9XBQ5_ANGAN</name>
<sequence length="59" mass="6479">MSCGFESAACETTSQSMLLRYKTRPNGIQELITGFAEYGQFLQSINNLQTGRHCSANAC</sequence>
<dbReference type="AlphaFoldDB" id="A0A0E9XBQ5"/>
<proteinExistence type="predicted"/>
<accession>A0A0E9XBQ5</accession>
<reference evidence="1" key="2">
    <citation type="journal article" date="2015" name="Fish Shellfish Immunol.">
        <title>Early steps in the European eel (Anguilla anguilla)-Vibrio vulnificus interaction in the gills: Role of the RtxA13 toxin.</title>
        <authorList>
            <person name="Callol A."/>
            <person name="Pajuelo D."/>
            <person name="Ebbesson L."/>
            <person name="Teles M."/>
            <person name="MacKenzie S."/>
            <person name="Amaro C."/>
        </authorList>
    </citation>
    <scope>NUCLEOTIDE SEQUENCE</scope>
</reference>
<reference evidence="1" key="1">
    <citation type="submission" date="2014-11" db="EMBL/GenBank/DDBJ databases">
        <authorList>
            <person name="Amaro Gonzalez C."/>
        </authorList>
    </citation>
    <scope>NUCLEOTIDE SEQUENCE</scope>
</reference>
<protein>
    <submittedName>
        <fullName evidence="1">Uncharacterized protein</fullName>
    </submittedName>
</protein>